<dbReference type="AlphaFoldDB" id="A0A1A8WL15"/>
<dbReference type="VEuPathDB" id="PlasmoDB:PocGH01_09045800"/>
<feature type="region of interest" description="Disordered" evidence="1">
    <location>
        <begin position="84"/>
        <end position="104"/>
    </location>
</feature>
<feature type="region of interest" description="Disordered" evidence="1">
    <location>
        <begin position="162"/>
        <end position="210"/>
    </location>
</feature>
<feature type="region of interest" description="Disordered" evidence="1">
    <location>
        <begin position="301"/>
        <end position="329"/>
    </location>
</feature>
<dbReference type="EMBL" id="FLQV01000397">
    <property type="protein sequence ID" value="SBS91958.1"/>
    <property type="molecule type" value="Genomic_DNA"/>
</dbReference>
<gene>
    <name evidence="2" type="ORF">POVCU1_021520</name>
</gene>
<feature type="compositionally biased region" description="Basic and acidic residues" evidence="1">
    <location>
        <begin position="482"/>
        <end position="492"/>
    </location>
</feature>
<proteinExistence type="predicted"/>
<accession>A0A1A8WL15</accession>
<name>A0A1A8WL15_PLAOA</name>
<evidence type="ECO:0000256" key="1">
    <source>
        <dbReference type="SAM" id="MobiDB-lite"/>
    </source>
</evidence>
<feature type="compositionally biased region" description="Polar residues" evidence="1">
    <location>
        <begin position="84"/>
        <end position="96"/>
    </location>
</feature>
<feature type="region of interest" description="Disordered" evidence="1">
    <location>
        <begin position="258"/>
        <end position="287"/>
    </location>
</feature>
<evidence type="ECO:0000313" key="3">
    <source>
        <dbReference type="Proteomes" id="UP000078546"/>
    </source>
</evidence>
<feature type="compositionally biased region" description="Basic and acidic residues" evidence="1">
    <location>
        <begin position="172"/>
        <end position="192"/>
    </location>
</feature>
<protein>
    <submittedName>
        <fullName evidence="2">Uncharacterized protein</fullName>
    </submittedName>
</protein>
<evidence type="ECO:0000313" key="2">
    <source>
        <dbReference type="EMBL" id="SBS91958.1"/>
    </source>
</evidence>
<reference evidence="3" key="1">
    <citation type="submission" date="2016-05" db="EMBL/GenBank/DDBJ databases">
        <authorList>
            <person name="Naeem Raeece"/>
        </authorList>
    </citation>
    <scope>NUCLEOTIDE SEQUENCE [LARGE SCALE GENOMIC DNA]</scope>
</reference>
<dbReference type="Proteomes" id="UP000078546">
    <property type="component" value="Unassembled WGS sequence"/>
</dbReference>
<sequence>MKSSHSDLREPDFHSKNSVRNLEGFAKSSHSSDKSICSEREQFKECVEIRKKMLLTNNKFFRKNETHQIQGGYKNDMKGIHLPISTSNSYETNQPSSEKDDLIKDSDNFQSFDLTDEDTDNRKLPKLDNFPENLRINIKTESELYVDADVFNYSRELSESAEEGNNELCNLYDDRRGGEGEGKEKDGSHETESSSYSLHIKSDEDMTKGERTHFEGKEETLIESSEVHHKTVGMDELKHRGVAICEEVIGEEVIGEEVSGEEVIGEEVSGEEVIGEEVSGEEVSGEEVIDEEVIDEEVIDEEVSGEEAIESVSGNGNRDETDSDANVEKREVEGHDTKIAEMYQFTSKSNSTFEDASKSVLSKVVEKPKVIKTKKESTQWEKKFNFSKSKEGLREEKLNKINLTEEKKGVTKKVEIFANFLPVMLNKEITHKMFSKKSTSSGKIGTDHSDRECGAFDIFKKKNSSVFENYGNGVDRNRKKGKQWEGENRLTDENGVGDEESRLQKNIDIIDNERNDILESFSSESDIKSAIFKNYEHERGSFNTHLSKHVPFGNANKFSGHVHYENEEKSPMLRKISYNKFAYSNNSINERTNYLNRSNNSNYVTHNGNHFAEKRENHLKNGKYSYEEDPYISSKRCSMYNRGNVYHHNDMDNEKIVSRRTVGIQINFTPKKFNKKVNTKSTNDFKHEMGKKEKLPFFKYSPVRKIKNFDFDAIQVKDGHIMPRGKDPLKELFKIYNSHVEQQ</sequence>
<organism evidence="2 3">
    <name type="scientific">Plasmodium ovale curtisi</name>
    <dbReference type="NCBI Taxonomy" id="864141"/>
    <lineage>
        <taxon>Eukaryota</taxon>
        <taxon>Sar</taxon>
        <taxon>Alveolata</taxon>
        <taxon>Apicomplexa</taxon>
        <taxon>Aconoidasida</taxon>
        <taxon>Haemosporida</taxon>
        <taxon>Plasmodiidae</taxon>
        <taxon>Plasmodium</taxon>
        <taxon>Plasmodium (Plasmodium)</taxon>
    </lineage>
</organism>
<feature type="region of interest" description="Disordered" evidence="1">
    <location>
        <begin position="478"/>
        <end position="497"/>
    </location>
</feature>
<feature type="compositionally biased region" description="Basic and acidic residues" evidence="1">
    <location>
        <begin position="200"/>
        <end position="210"/>
    </location>
</feature>